<feature type="transmembrane region" description="Helical" evidence="7">
    <location>
        <begin position="97"/>
        <end position="121"/>
    </location>
</feature>
<dbReference type="GeneID" id="7195305"/>
<evidence type="ECO:0000313" key="9">
    <source>
        <dbReference type="EMBL" id="EEC44934.1"/>
    </source>
</evidence>
<feature type="transmembrane region" description="Helical" evidence="7">
    <location>
        <begin position="29"/>
        <end position="51"/>
    </location>
</feature>
<gene>
    <name evidence="9" type="ORF">PHATRDRAFT_49058</name>
</gene>
<dbReference type="PANTHER" id="PTHR11562">
    <property type="entry name" value="CATION EFFLUX PROTEIN/ ZINC TRANSPORTER"/>
    <property type="match status" value="1"/>
</dbReference>
<feature type="transmembrane region" description="Helical" evidence="7">
    <location>
        <begin position="57"/>
        <end position="76"/>
    </location>
</feature>
<comment type="subcellular location">
    <subcellularLocation>
        <location evidence="1">Membrane</location>
        <topology evidence="1">Multi-pass membrane protein</topology>
    </subcellularLocation>
</comment>
<evidence type="ECO:0000256" key="1">
    <source>
        <dbReference type="ARBA" id="ARBA00004141"/>
    </source>
</evidence>
<dbReference type="KEGG" id="pti:PHATRDRAFT_49058"/>
<dbReference type="InterPro" id="IPR050681">
    <property type="entry name" value="CDF/SLC30A"/>
</dbReference>
<name>B7G9C9_PHATC</name>
<dbReference type="GO" id="GO:0005886">
    <property type="term" value="C:plasma membrane"/>
    <property type="evidence" value="ECO:0007669"/>
    <property type="project" value="TreeGrafter"/>
</dbReference>
<dbReference type="STRING" id="556484.B7G9C9"/>
<keyword evidence="5 7" id="KW-0472">Membrane</keyword>
<dbReference type="InParanoid" id="B7G9C9"/>
<dbReference type="PaxDb" id="2850-Phatr49058"/>
<keyword evidence="3" id="KW-0864">Zinc transport</keyword>
<evidence type="ECO:0000259" key="8">
    <source>
        <dbReference type="Pfam" id="PF01545"/>
    </source>
</evidence>
<evidence type="ECO:0000256" key="4">
    <source>
        <dbReference type="ARBA" id="ARBA00022989"/>
    </source>
</evidence>
<dbReference type="Gene3D" id="1.20.1510.10">
    <property type="entry name" value="Cation efflux protein transmembrane domain"/>
    <property type="match status" value="1"/>
</dbReference>
<keyword evidence="3" id="KW-0813">Transport</keyword>
<evidence type="ECO:0000313" key="10">
    <source>
        <dbReference type="Proteomes" id="UP000000759"/>
    </source>
</evidence>
<evidence type="ECO:0000256" key="3">
    <source>
        <dbReference type="ARBA" id="ARBA00022906"/>
    </source>
</evidence>
<sequence>MVLEVHTKDDQQQDETSAERKSEAVTNEYVLNVAFLSFLGFTTLQCFFAVMARSQSMMADCAAMYVDVVTYLFNFLAERLKHGHIDTPWRDMRLRRLFLELIPPLISVTTLVAVTVIALRQAFVILLTPDDDESKEQQPDLVIMLVFSALNLVLDIINVSCFARADQAVGLPGQHGYEHVDGRHHDHQHCEHNANGNSTATPFSSEATPLVASNHSSNCDHEDSSQDTEAEGLNLNMCSAWTHVCADTLRSVAVLIAAGFAYIFPQLLTPADADSWGAIVVSIIILISLGPLLQGLYLTACKIRTVWCEEEPGSKILILNV</sequence>
<evidence type="ECO:0000256" key="6">
    <source>
        <dbReference type="SAM" id="MobiDB-lite"/>
    </source>
</evidence>
<feature type="transmembrane region" description="Helical" evidence="7">
    <location>
        <begin position="244"/>
        <end position="264"/>
    </location>
</feature>
<dbReference type="PANTHER" id="PTHR11562:SF17">
    <property type="entry name" value="RE54080P-RELATED"/>
    <property type="match status" value="1"/>
</dbReference>
<dbReference type="InterPro" id="IPR058533">
    <property type="entry name" value="Cation_efflux_TM"/>
</dbReference>
<dbReference type="OrthoDB" id="47927at2759"/>
<feature type="domain" description="Cation efflux protein transmembrane" evidence="8">
    <location>
        <begin position="33"/>
        <end position="293"/>
    </location>
</feature>
<keyword evidence="2 7" id="KW-0812">Transmembrane</keyword>
<keyword evidence="4 7" id="KW-1133">Transmembrane helix</keyword>
<accession>B7G9C9</accession>
<dbReference type="eggNOG" id="ENOG502SM7Y">
    <property type="taxonomic scope" value="Eukaryota"/>
</dbReference>
<dbReference type="AlphaFoldDB" id="B7G9C9"/>
<feature type="region of interest" description="Disordered" evidence="6">
    <location>
        <begin position="182"/>
        <end position="201"/>
    </location>
</feature>
<feature type="region of interest" description="Disordered" evidence="6">
    <location>
        <begin position="1"/>
        <end position="20"/>
    </location>
</feature>
<dbReference type="RefSeq" id="XP_002183752.1">
    <property type="nucleotide sequence ID" value="XM_002183716.1"/>
</dbReference>
<dbReference type="HOGENOM" id="CLU_861843_0_0_1"/>
<dbReference type="OMA" id="TACKIRT"/>
<proteinExistence type="predicted"/>
<evidence type="ECO:0000256" key="5">
    <source>
        <dbReference type="ARBA" id="ARBA00023136"/>
    </source>
</evidence>
<evidence type="ECO:0000256" key="7">
    <source>
        <dbReference type="SAM" id="Phobius"/>
    </source>
</evidence>
<dbReference type="EMBL" id="CM000622">
    <property type="protein sequence ID" value="EEC44934.1"/>
    <property type="molecule type" value="Genomic_DNA"/>
</dbReference>
<protein>
    <recommendedName>
        <fullName evidence="8">Cation efflux protein transmembrane domain-containing protein</fullName>
    </recommendedName>
</protein>
<dbReference type="Pfam" id="PF01545">
    <property type="entry name" value="Cation_efflux"/>
    <property type="match status" value="1"/>
</dbReference>
<feature type="compositionally biased region" description="Basic and acidic residues" evidence="6">
    <location>
        <begin position="182"/>
        <end position="192"/>
    </location>
</feature>
<dbReference type="GO" id="GO:0005385">
    <property type="term" value="F:zinc ion transmembrane transporter activity"/>
    <property type="evidence" value="ECO:0007669"/>
    <property type="project" value="TreeGrafter"/>
</dbReference>
<dbReference type="SUPFAM" id="SSF161111">
    <property type="entry name" value="Cation efflux protein transmembrane domain-like"/>
    <property type="match status" value="1"/>
</dbReference>
<reference evidence="10" key="2">
    <citation type="submission" date="2008-08" db="EMBL/GenBank/DDBJ databases">
        <authorList>
            <consortium name="Diatom Consortium"/>
            <person name="Grigoriev I."/>
            <person name="Grimwood J."/>
            <person name="Kuo A."/>
            <person name="Otillar R.P."/>
            <person name="Salamov A."/>
            <person name="Detter J.C."/>
            <person name="Lindquist E."/>
            <person name="Shapiro H."/>
            <person name="Lucas S."/>
            <person name="Glavina del Rio T."/>
            <person name="Pitluck S."/>
            <person name="Rokhsar D."/>
            <person name="Bowler C."/>
        </authorList>
    </citation>
    <scope>GENOME REANNOTATION</scope>
    <source>
        <strain evidence="10">CCAP 1055/1</strain>
    </source>
</reference>
<keyword evidence="10" id="KW-1185">Reference proteome</keyword>
<dbReference type="Proteomes" id="UP000000759">
    <property type="component" value="Chromosome 20"/>
</dbReference>
<keyword evidence="3" id="KW-0406">Ion transport</keyword>
<feature type="transmembrane region" description="Helical" evidence="7">
    <location>
        <begin position="141"/>
        <end position="163"/>
    </location>
</feature>
<dbReference type="InterPro" id="IPR027469">
    <property type="entry name" value="Cation_efflux_TMD_sf"/>
</dbReference>
<reference evidence="9 10" key="1">
    <citation type="journal article" date="2008" name="Nature">
        <title>The Phaeodactylum genome reveals the evolutionary history of diatom genomes.</title>
        <authorList>
            <person name="Bowler C."/>
            <person name="Allen A.E."/>
            <person name="Badger J.H."/>
            <person name="Grimwood J."/>
            <person name="Jabbari K."/>
            <person name="Kuo A."/>
            <person name="Maheswari U."/>
            <person name="Martens C."/>
            <person name="Maumus F."/>
            <person name="Otillar R.P."/>
            <person name="Rayko E."/>
            <person name="Salamov A."/>
            <person name="Vandepoele K."/>
            <person name="Beszteri B."/>
            <person name="Gruber A."/>
            <person name="Heijde M."/>
            <person name="Katinka M."/>
            <person name="Mock T."/>
            <person name="Valentin K."/>
            <person name="Verret F."/>
            <person name="Berges J.A."/>
            <person name="Brownlee C."/>
            <person name="Cadoret J.P."/>
            <person name="Chiovitti A."/>
            <person name="Choi C.J."/>
            <person name="Coesel S."/>
            <person name="De Martino A."/>
            <person name="Detter J.C."/>
            <person name="Durkin C."/>
            <person name="Falciatore A."/>
            <person name="Fournet J."/>
            <person name="Haruta M."/>
            <person name="Huysman M.J."/>
            <person name="Jenkins B.D."/>
            <person name="Jiroutova K."/>
            <person name="Jorgensen R.E."/>
            <person name="Joubert Y."/>
            <person name="Kaplan A."/>
            <person name="Kroger N."/>
            <person name="Kroth P.G."/>
            <person name="La Roche J."/>
            <person name="Lindquist E."/>
            <person name="Lommer M."/>
            <person name="Martin-Jezequel V."/>
            <person name="Lopez P.J."/>
            <person name="Lucas S."/>
            <person name="Mangogna M."/>
            <person name="McGinnis K."/>
            <person name="Medlin L.K."/>
            <person name="Montsant A."/>
            <person name="Oudot-Le Secq M.P."/>
            <person name="Napoli C."/>
            <person name="Obornik M."/>
            <person name="Parker M.S."/>
            <person name="Petit J.L."/>
            <person name="Porcel B.M."/>
            <person name="Poulsen N."/>
            <person name="Robison M."/>
            <person name="Rychlewski L."/>
            <person name="Rynearson T.A."/>
            <person name="Schmutz J."/>
            <person name="Shapiro H."/>
            <person name="Siaut M."/>
            <person name="Stanley M."/>
            <person name="Sussman M.R."/>
            <person name="Taylor A.R."/>
            <person name="Vardi A."/>
            <person name="von Dassow P."/>
            <person name="Vyverman W."/>
            <person name="Willis A."/>
            <person name="Wyrwicz L.S."/>
            <person name="Rokhsar D.S."/>
            <person name="Weissenbach J."/>
            <person name="Armbrust E.V."/>
            <person name="Green B.R."/>
            <person name="Van de Peer Y."/>
            <person name="Grigoriev I.V."/>
        </authorList>
    </citation>
    <scope>NUCLEOTIDE SEQUENCE [LARGE SCALE GENOMIC DNA]</scope>
    <source>
        <strain evidence="9 10">CCAP 1055/1</strain>
    </source>
</reference>
<organism evidence="9 10">
    <name type="scientific">Phaeodactylum tricornutum (strain CCAP 1055/1)</name>
    <dbReference type="NCBI Taxonomy" id="556484"/>
    <lineage>
        <taxon>Eukaryota</taxon>
        <taxon>Sar</taxon>
        <taxon>Stramenopiles</taxon>
        <taxon>Ochrophyta</taxon>
        <taxon>Bacillariophyta</taxon>
        <taxon>Bacillariophyceae</taxon>
        <taxon>Bacillariophycidae</taxon>
        <taxon>Naviculales</taxon>
        <taxon>Phaeodactylaceae</taxon>
        <taxon>Phaeodactylum</taxon>
    </lineage>
</organism>
<feature type="transmembrane region" description="Helical" evidence="7">
    <location>
        <begin position="276"/>
        <end position="297"/>
    </location>
</feature>
<evidence type="ECO:0000256" key="2">
    <source>
        <dbReference type="ARBA" id="ARBA00022692"/>
    </source>
</evidence>
<keyword evidence="3" id="KW-0862">Zinc</keyword>